<dbReference type="Proteomes" id="UP001578633">
    <property type="component" value="Chromosome 2"/>
</dbReference>
<accession>A0ABR3USD0</accession>
<feature type="compositionally biased region" description="Gly residues" evidence="1">
    <location>
        <begin position="61"/>
        <end position="72"/>
    </location>
</feature>
<feature type="compositionally biased region" description="Low complexity" evidence="1">
    <location>
        <begin position="73"/>
        <end position="84"/>
    </location>
</feature>
<gene>
    <name evidence="2" type="ORF">ACET3X_003262</name>
</gene>
<evidence type="ECO:0000313" key="2">
    <source>
        <dbReference type="EMBL" id="KAL1799225.1"/>
    </source>
</evidence>
<feature type="compositionally biased region" description="Gly residues" evidence="1">
    <location>
        <begin position="115"/>
        <end position="126"/>
    </location>
</feature>
<feature type="compositionally biased region" description="Gly residues" evidence="1">
    <location>
        <begin position="17"/>
        <end position="53"/>
    </location>
</feature>
<evidence type="ECO:0008006" key="4">
    <source>
        <dbReference type="Google" id="ProtNLM"/>
    </source>
</evidence>
<proteinExistence type="predicted"/>
<dbReference type="RefSeq" id="XP_069309809.1">
    <property type="nucleotide sequence ID" value="XM_069448518.1"/>
</dbReference>
<dbReference type="GeneID" id="96083584"/>
<keyword evidence="3" id="KW-1185">Reference proteome</keyword>
<name>A0ABR3USD0_9PLEO</name>
<reference evidence="2 3" key="1">
    <citation type="submission" date="2024-09" db="EMBL/GenBank/DDBJ databases">
        <title>T2T genomes of carrot and Alternaria dauci and their utility for understanding host-pathogen interaction during carrot leaf blight disease.</title>
        <authorList>
            <person name="Liu W."/>
            <person name="Xu S."/>
            <person name="Ou C."/>
            <person name="Liu X."/>
            <person name="Zhuang F."/>
            <person name="Deng X.W."/>
        </authorList>
    </citation>
    <scope>NUCLEOTIDE SEQUENCE [LARGE SCALE GENOMIC DNA]</scope>
    <source>
        <strain evidence="2 3">A2016</strain>
    </source>
</reference>
<feature type="region of interest" description="Disordered" evidence="1">
    <location>
        <begin position="1"/>
        <end position="210"/>
    </location>
</feature>
<sequence length="210" mass="22270">MNPFRGSDGEDFFGDGDFFGGMGGSMGRSGPMRGMGSGMGRSGLMGGPMGGGGMERRGPMGPMGGMGGGNPRQGGYSSFSSYDSSRPEGQQYQEHHEPFGNYARSGPGPQPAPRNGGGGGGSGGRGFMSAGLTRADNPFRRQIGSNAAGGYNPSMREEPSYQHMGREGHQYASRNEEYPHGYGPSRRQPQQQAYYDDESDEEDQGPQQRQ</sequence>
<evidence type="ECO:0000256" key="1">
    <source>
        <dbReference type="SAM" id="MobiDB-lite"/>
    </source>
</evidence>
<comment type="caution">
    <text evidence="2">The sequence shown here is derived from an EMBL/GenBank/DDBJ whole genome shotgun (WGS) entry which is preliminary data.</text>
</comment>
<feature type="compositionally biased region" description="Acidic residues" evidence="1">
    <location>
        <begin position="195"/>
        <end position="204"/>
    </location>
</feature>
<evidence type="ECO:0000313" key="3">
    <source>
        <dbReference type="Proteomes" id="UP001578633"/>
    </source>
</evidence>
<feature type="compositionally biased region" description="Basic and acidic residues" evidence="1">
    <location>
        <begin position="155"/>
        <end position="179"/>
    </location>
</feature>
<protein>
    <recommendedName>
        <fullName evidence="4">Glycine-rich protein</fullName>
    </recommendedName>
</protein>
<organism evidence="2 3">
    <name type="scientific">Alternaria dauci</name>
    <dbReference type="NCBI Taxonomy" id="48095"/>
    <lineage>
        <taxon>Eukaryota</taxon>
        <taxon>Fungi</taxon>
        <taxon>Dikarya</taxon>
        <taxon>Ascomycota</taxon>
        <taxon>Pezizomycotina</taxon>
        <taxon>Dothideomycetes</taxon>
        <taxon>Pleosporomycetidae</taxon>
        <taxon>Pleosporales</taxon>
        <taxon>Pleosporineae</taxon>
        <taxon>Pleosporaceae</taxon>
        <taxon>Alternaria</taxon>
        <taxon>Alternaria sect. Porri</taxon>
    </lineage>
</organism>
<dbReference type="EMBL" id="JBHGVX010000002">
    <property type="protein sequence ID" value="KAL1799225.1"/>
    <property type="molecule type" value="Genomic_DNA"/>
</dbReference>